<reference evidence="3" key="1">
    <citation type="submission" date="2017-02" db="UniProtKB">
        <authorList>
            <consortium name="WormBaseParasite"/>
        </authorList>
    </citation>
    <scope>IDENTIFICATION</scope>
</reference>
<evidence type="ECO:0000256" key="1">
    <source>
        <dbReference type="SAM" id="MobiDB-lite"/>
    </source>
</evidence>
<dbReference type="SUPFAM" id="SSF50156">
    <property type="entry name" value="PDZ domain-like"/>
    <property type="match status" value="1"/>
</dbReference>
<dbReference type="AlphaFoldDB" id="A0A0R3TAW2"/>
<dbReference type="PROSITE" id="PS50106">
    <property type="entry name" value="PDZ"/>
    <property type="match status" value="1"/>
</dbReference>
<name>A0A0R3TAW2_RODNA</name>
<feature type="region of interest" description="Disordered" evidence="1">
    <location>
        <begin position="1"/>
        <end position="23"/>
    </location>
</feature>
<proteinExistence type="predicted"/>
<dbReference type="InterPro" id="IPR001478">
    <property type="entry name" value="PDZ"/>
</dbReference>
<sequence length="58" mass="6420">LHCGDEIRGINGQDTRTLSHSQATESIKAAGKDLKLIISKSIDNNFSNLKMNHQNSIR</sequence>
<dbReference type="Gene3D" id="2.30.42.10">
    <property type="match status" value="1"/>
</dbReference>
<evidence type="ECO:0000313" key="3">
    <source>
        <dbReference type="WBParaSite" id="HNAJ_0000420101-mRNA-1"/>
    </source>
</evidence>
<accession>A0A0R3TAW2</accession>
<dbReference type="WBParaSite" id="HNAJ_0000420101-mRNA-1">
    <property type="protein sequence ID" value="HNAJ_0000420101-mRNA-1"/>
    <property type="gene ID" value="HNAJ_0000420101"/>
</dbReference>
<protein>
    <submittedName>
        <fullName evidence="3">PDZ domain-containing protein</fullName>
    </submittedName>
</protein>
<evidence type="ECO:0000259" key="2">
    <source>
        <dbReference type="PROSITE" id="PS50106"/>
    </source>
</evidence>
<organism evidence="3">
    <name type="scientific">Rodentolepis nana</name>
    <name type="common">Dwarf tapeworm</name>
    <name type="synonym">Hymenolepis nana</name>
    <dbReference type="NCBI Taxonomy" id="102285"/>
    <lineage>
        <taxon>Eukaryota</taxon>
        <taxon>Metazoa</taxon>
        <taxon>Spiralia</taxon>
        <taxon>Lophotrochozoa</taxon>
        <taxon>Platyhelminthes</taxon>
        <taxon>Cestoda</taxon>
        <taxon>Eucestoda</taxon>
        <taxon>Cyclophyllidea</taxon>
        <taxon>Hymenolepididae</taxon>
        <taxon>Rodentolepis</taxon>
    </lineage>
</organism>
<feature type="domain" description="PDZ" evidence="2">
    <location>
        <begin position="1"/>
        <end position="42"/>
    </location>
</feature>
<feature type="compositionally biased region" description="Polar residues" evidence="1">
    <location>
        <begin position="12"/>
        <end position="23"/>
    </location>
</feature>
<dbReference type="InterPro" id="IPR036034">
    <property type="entry name" value="PDZ_sf"/>
</dbReference>
<dbReference type="Pfam" id="PF00595">
    <property type="entry name" value="PDZ"/>
    <property type="match status" value="1"/>
</dbReference>